<dbReference type="EMBL" id="RJJX01000006">
    <property type="protein sequence ID" value="RUT78728.1"/>
    <property type="molecule type" value="Genomic_DNA"/>
</dbReference>
<accession>A0A434AWF6</accession>
<organism evidence="1 2">
    <name type="scientific">Ancylomarina longa</name>
    <dbReference type="NCBI Taxonomy" id="2487017"/>
    <lineage>
        <taxon>Bacteria</taxon>
        <taxon>Pseudomonadati</taxon>
        <taxon>Bacteroidota</taxon>
        <taxon>Bacteroidia</taxon>
        <taxon>Marinilabiliales</taxon>
        <taxon>Marinifilaceae</taxon>
        <taxon>Ancylomarina</taxon>
    </lineage>
</organism>
<comment type="caution">
    <text evidence="1">The sequence shown here is derived from an EMBL/GenBank/DDBJ whole genome shotgun (WGS) entry which is preliminary data.</text>
</comment>
<dbReference type="Proteomes" id="UP000282985">
    <property type="component" value="Unassembled WGS sequence"/>
</dbReference>
<protein>
    <submittedName>
        <fullName evidence="1">Uncharacterized protein</fullName>
    </submittedName>
</protein>
<evidence type="ECO:0000313" key="1">
    <source>
        <dbReference type="EMBL" id="RUT78728.1"/>
    </source>
</evidence>
<dbReference type="AlphaFoldDB" id="A0A434AWF6"/>
<name>A0A434AWF6_9BACT</name>
<evidence type="ECO:0000313" key="2">
    <source>
        <dbReference type="Proteomes" id="UP000282985"/>
    </source>
</evidence>
<gene>
    <name evidence="1" type="ORF">DLK05_06195</name>
</gene>
<reference evidence="1 2" key="1">
    <citation type="submission" date="2018-11" db="EMBL/GenBank/DDBJ databases">
        <title>Parancylomarina longa gen. nov., sp. nov., isolated from sediments of southern Okinawa.</title>
        <authorList>
            <person name="Fu T."/>
        </authorList>
    </citation>
    <scope>NUCLEOTIDE SEQUENCE [LARGE SCALE GENOMIC DNA]</scope>
    <source>
        <strain evidence="1 2">T3-2 S1-C</strain>
    </source>
</reference>
<sequence length="107" mass="12312">MLGTVFPSGKEIPKCLELFFHQERRSQNTWSYFSIRKIDPKMLGAVFALGRSSKNSLKANLHKKKANSNFMGAVPTRCERVKIPLEPGYSRKIRFKLPIKQTVKINM</sequence>
<proteinExistence type="predicted"/>
<keyword evidence="2" id="KW-1185">Reference proteome</keyword>